<dbReference type="InterPro" id="IPR036625">
    <property type="entry name" value="E3-bd_dom_sf"/>
</dbReference>
<evidence type="ECO:0000256" key="4">
    <source>
        <dbReference type="ARBA" id="ARBA00022679"/>
    </source>
</evidence>
<dbReference type="InterPro" id="IPR011053">
    <property type="entry name" value="Single_hybrid_motif"/>
</dbReference>
<dbReference type="GO" id="GO:0031405">
    <property type="term" value="F:lipoic acid binding"/>
    <property type="evidence" value="ECO:0007669"/>
    <property type="project" value="TreeGrafter"/>
</dbReference>
<comment type="cofactor">
    <cofactor evidence="1 7">
        <name>(R)-lipoate</name>
        <dbReference type="ChEBI" id="CHEBI:83088"/>
    </cofactor>
</comment>
<dbReference type="CDD" id="cd06849">
    <property type="entry name" value="lipoyl_domain"/>
    <property type="match status" value="1"/>
</dbReference>
<proteinExistence type="inferred from homology"/>
<dbReference type="GO" id="GO:0016407">
    <property type="term" value="F:acetyltransferase activity"/>
    <property type="evidence" value="ECO:0007669"/>
    <property type="project" value="TreeGrafter"/>
</dbReference>
<dbReference type="PANTHER" id="PTHR43178:SF5">
    <property type="entry name" value="LIPOAMIDE ACYLTRANSFERASE COMPONENT OF BRANCHED-CHAIN ALPHA-KETO ACID DEHYDROGENASE COMPLEX, MITOCHONDRIAL"/>
    <property type="match status" value="1"/>
</dbReference>
<dbReference type="EMBL" id="JACVDC010000041">
    <property type="protein sequence ID" value="MBC9796953.1"/>
    <property type="molecule type" value="Genomic_DNA"/>
</dbReference>
<feature type="domain" description="Lipoyl-binding" evidence="8">
    <location>
        <begin position="3"/>
        <end position="78"/>
    </location>
</feature>
<dbReference type="Pfam" id="PF00364">
    <property type="entry name" value="Biotin_lipoyl"/>
    <property type="match status" value="1"/>
</dbReference>
<evidence type="ECO:0000313" key="11">
    <source>
        <dbReference type="Proteomes" id="UP000653730"/>
    </source>
</evidence>
<keyword evidence="11" id="KW-1185">Reference proteome</keyword>
<comment type="subunit">
    <text evidence="3">Forms a 24-polypeptide structural core with octahedral symmetry.</text>
</comment>
<keyword evidence="6 7" id="KW-0012">Acyltransferase</keyword>
<evidence type="ECO:0000259" key="8">
    <source>
        <dbReference type="PROSITE" id="PS50968"/>
    </source>
</evidence>
<evidence type="ECO:0000256" key="3">
    <source>
        <dbReference type="ARBA" id="ARBA00011484"/>
    </source>
</evidence>
<dbReference type="SUPFAM" id="SSF52777">
    <property type="entry name" value="CoA-dependent acyltransferases"/>
    <property type="match status" value="1"/>
</dbReference>
<keyword evidence="5 7" id="KW-0450">Lipoyl</keyword>
<dbReference type="Proteomes" id="UP000653730">
    <property type="component" value="Unassembled WGS sequence"/>
</dbReference>
<keyword evidence="4 7" id="KW-0808">Transferase</keyword>
<dbReference type="InterPro" id="IPR050743">
    <property type="entry name" value="2-oxoacid_DH_E2_comp"/>
</dbReference>
<evidence type="ECO:0000259" key="9">
    <source>
        <dbReference type="PROSITE" id="PS51826"/>
    </source>
</evidence>
<dbReference type="PROSITE" id="PS50968">
    <property type="entry name" value="BIOTINYL_LIPOYL"/>
    <property type="match status" value="1"/>
</dbReference>
<dbReference type="Pfam" id="PF02817">
    <property type="entry name" value="E3_binding"/>
    <property type="match status" value="1"/>
</dbReference>
<dbReference type="PROSITE" id="PS00189">
    <property type="entry name" value="LIPOYL"/>
    <property type="match status" value="1"/>
</dbReference>
<dbReference type="AlphaFoldDB" id="A0A926JTG5"/>
<dbReference type="Gene3D" id="3.30.559.10">
    <property type="entry name" value="Chloramphenicol acetyltransferase-like domain"/>
    <property type="match status" value="1"/>
</dbReference>
<evidence type="ECO:0000256" key="1">
    <source>
        <dbReference type="ARBA" id="ARBA00001938"/>
    </source>
</evidence>
<dbReference type="InterPro" id="IPR004167">
    <property type="entry name" value="PSBD"/>
</dbReference>
<dbReference type="InterPro" id="IPR000089">
    <property type="entry name" value="Biotin_lipoyl"/>
</dbReference>
<dbReference type="Gene3D" id="4.10.320.10">
    <property type="entry name" value="E3-binding domain"/>
    <property type="match status" value="1"/>
</dbReference>
<dbReference type="SUPFAM" id="SSF51230">
    <property type="entry name" value="Single hybrid motif"/>
    <property type="match status" value="1"/>
</dbReference>
<organism evidence="10 11">
    <name type="scientific">Sinomicrobium weinanense</name>
    <dbReference type="NCBI Taxonomy" id="2842200"/>
    <lineage>
        <taxon>Bacteria</taxon>
        <taxon>Pseudomonadati</taxon>
        <taxon>Bacteroidota</taxon>
        <taxon>Flavobacteriia</taxon>
        <taxon>Flavobacteriales</taxon>
        <taxon>Flavobacteriaceae</taxon>
        <taxon>Sinomicrobium</taxon>
    </lineage>
</organism>
<evidence type="ECO:0000256" key="5">
    <source>
        <dbReference type="ARBA" id="ARBA00022823"/>
    </source>
</evidence>
<dbReference type="GO" id="GO:0005737">
    <property type="term" value="C:cytoplasm"/>
    <property type="evidence" value="ECO:0007669"/>
    <property type="project" value="TreeGrafter"/>
</dbReference>
<evidence type="ECO:0000256" key="2">
    <source>
        <dbReference type="ARBA" id="ARBA00007317"/>
    </source>
</evidence>
<dbReference type="Gene3D" id="2.40.50.100">
    <property type="match status" value="1"/>
</dbReference>
<dbReference type="PANTHER" id="PTHR43178">
    <property type="entry name" value="DIHYDROLIPOAMIDE ACETYLTRANSFERASE COMPONENT OF PYRUVATE DEHYDROGENASE COMPLEX"/>
    <property type="match status" value="1"/>
</dbReference>
<gene>
    <name evidence="10" type="ORF">IBL28_13325</name>
</gene>
<evidence type="ECO:0000313" key="10">
    <source>
        <dbReference type="EMBL" id="MBC9796953.1"/>
    </source>
</evidence>
<comment type="caution">
    <text evidence="10">The sequence shown here is derived from an EMBL/GenBank/DDBJ whole genome shotgun (WGS) entry which is preliminary data.</text>
</comment>
<sequence>MAKFELKLPKMGESVAEATITSWLKEVGDTIEMDEAVLEIATDKVDSEVPSEVDGVLLEKRFDVDDVVEVGQVIAVIETNGEVVEGGEQEGAPEEMVAEVEKTVEVAKETTAPVTAEATDFSASERFYSPLVKNIAKKEGVSLDELESISGTGKDGRVTKNDILGYLENRGTQKQEPVQAAGPAKETGKKAEMVHVPPVISGEDEIIEMDRMRKLISHHMIQSVQTSAHVQSFVEVDVTNVVHWRNKKKGEFEKREGEKLTFTPIFMEVVARALRDFPMMNISVNGDKIIKKKNINLGMAAALPNGNLIVPVIRNADQLNLVGLAKQVNDLAKRARENKLKPDEVQDGTYTVTNVGTFGSIMGTPIINQPQVGILALGAIRKMPAVIETPEGDFIGIRHKMFLSHSYDHRVVDGALGGMFVKRVADYLEAWDPDRTI</sequence>
<evidence type="ECO:0000256" key="6">
    <source>
        <dbReference type="ARBA" id="ARBA00023315"/>
    </source>
</evidence>
<dbReference type="PROSITE" id="PS51826">
    <property type="entry name" value="PSBD"/>
    <property type="match status" value="1"/>
</dbReference>
<dbReference type="SUPFAM" id="SSF47005">
    <property type="entry name" value="Peripheral subunit-binding domain of 2-oxo acid dehydrogenase complex"/>
    <property type="match status" value="1"/>
</dbReference>
<accession>A0A926JTG5</accession>
<dbReference type="RefSeq" id="WP_187966093.1">
    <property type="nucleotide sequence ID" value="NZ_JACVDC010000041.1"/>
</dbReference>
<reference evidence="10 11" key="1">
    <citation type="submission" date="2020-09" db="EMBL/GenBank/DDBJ databases">
        <title>Sinomicrobium weinanense sp. nov., a halophilic bacteria isolated from saline-alkali soil.</title>
        <authorList>
            <person name="Wu P."/>
            <person name="Ren H."/>
            <person name="Mei Y."/>
            <person name="Liang Y."/>
            <person name="Chen Z."/>
        </authorList>
    </citation>
    <scope>NUCLEOTIDE SEQUENCE [LARGE SCALE GENOMIC DNA]</scope>
    <source>
        <strain evidence="10 11">FJxs</strain>
    </source>
</reference>
<comment type="similarity">
    <text evidence="2 7">Belongs to the 2-oxoacid dehydrogenase family.</text>
</comment>
<protein>
    <recommendedName>
        <fullName evidence="7">Dihydrolipoamide acetyltransferase component of pyruvate dehydrogenase complex</fullName>
        <ecNumber evidence="7">2.3.1.-</ecNumber>
    </recommendedName>
</protein>
<feature type="domain" description="Peripheral subunit-binding (PSBD)" evidence="9">
    <location>
        <begin position="127"/>
        <end position="167"/>
    </location>
</feature>
<dbReference type="InterPro" id="IPR001078">
    <property type="entry name" value="2-oxoacid_DH_actylTfrase"/>
</dbReference>
<dbReference type="InterPro" id="IPR023213">
    <property type="entry name" value="CAT-like_dom_sf"/>
</dbReference>
<dbReference type="InterPro" id="IPR003016">
    <property type="entry name" value="2-oxoA_DH_lipoyl-BS"/>
</dbReference>
<dbReference type="EC" id="2.3.1.-" evidence="7"/>
<name>A0A926JTG5_9FLAO</name>
<evidence type="ECO:0000256" key="7">
    <source>
        <dbReference type="RuleBase" id="RU003423"/>
    </source>
</evidence>
<dbReference type="Pfam" id="PF00198">
    <property type="entry name" value="2-oxoacid_dh"/>
    <property type="match status" value="1"/>
</dbReference>